<keyword evidence="1" id="KW-1133">Transmembrane helix</keyword>
<proteinExistence type="predicted"/>
<name>A0ABR4YI95_9BACT</name>
<keyword evidence="3" id="KW-1185">Reference proteome</keyword>
<protein>
    <recommendedName>
        <fullName evidence="4">DUF748 domain-containing protein</fullName>
    </recommendedName>
</protein>
<gene>
    <name evidence="2" type="ORF">LG35_07045</name>
</gene>
<keyword evidence="1" id="KW-0472">Membrane</keyword>
<sequence>MNRDNNKRLSRTGRILLISGIAVAVLLGAWFGIQAWLGREVTKLLESEPLNLDGSAYITDVGRVRVDLARRSVTLHGVSVKTQKNSRTRKQGPVPVLEARAEKVSASGIHYRKGRDTVPGALHIRSLEVTAPEVIFEGVPCPEGDTCRTAAAGKRNKPMKIDIERFGISGATIHAGIWEGSEKNNFTAEGLDLTLLHLSFGSGIPKETLRQADSVPAGVSAVSLSVRTLAYVFKNGALKMEADTLSLDSGKGILSAGRLALLPQYDKYQYAVRVGDHTDWVMLDVREIACSGVSLPYLSGHDMLHADSVSVGSVEIDSYKDRNQLQSPAFRQMLYTSVQRIPVGIDFPVIDARGINIRYEEVSKGATVPGVVTFTDMDARITGLTNRPQKPTQQYRIYAEGYMFGGALVKTTLSLPADSSNDRFSLKAEVGPMSATIASPVTEPIANVRIVSGDLHSVNVELSGSSVKAQSVVDMRYNNLQIAILHKKDPERERELLTTIANGMVLHRDNPEGGKLRIGHGFYERDPQKSFWNYLWKTSFAGVTDIVM</sequence>
<keyword evidence="1" id="KW-0812">Transmembrane</keyword>
<evidence type="ECO:0000313" key="2">
    <source>
        <dbReference type="EMBL" id="KHE41989.1"/>
    </source>
</evidence>
<dbReference type="EMBL" id="JRGF01000007">
    <property type="protein sequence ID" value="KHE41989.1"/>
    <property type="molecule type" value="Genomic_DNA"/>
</dbReference>
<dbReference type="RefSeq" id="WP_035473468.1">
    <property type="nucleotide sequence ID" value="NZ_JRGF01000007.1"/>
</dbReference>
<accession>A0ABR4YI95</accession>
<evidence type="ECO:0008006" key="4">
    <source>
        <dbReference type="Google" id="ProtNLM"/>
    </source>
</evidence>
<evidence type="ECO:0000313" key="3">
    <source>
        <dbReference type="Proteomes" id="UP000030889"/>
    </source>
</evidence>
<comment type="caution">
    <text evidence="2">The sequence shown here is derived from an EMBL/GenBank/DDBJ whole genome shotgun (WGS) entry which is preliminary data.</text>
</comment>
<reference evidence="2 3" key="1">
    <citation type="submission" date="2014-09" db="EMBL/GenBank/DDBJ databases">
        <title>Alistipes sp. 627, sp. nov., a novel member of the family Rikenellaceae isolated from human faeces.</title>
        <authorList>
            <person name="Shkoporov A.N."/>
            <person name="Chaplin A.V."/>
            <person name="Motuzova O.V."/>
            <person name="Kafarskaia L.I."/>
            <person name="Khokhlova E.V."/>
            <person name="Efimov B.A."/>
        </authorList>
    </citation>
    <scope>NUCLEOTIDE SEQUENCE [LARGE SCALE GENOMIC DNA]</scope>
    <source>
        <strain evidence="2 3">627</strain>
    </source>
</reference>
<evidence type="ECO:0000256" key="1">
    <source>
        <dbReference type="SAM" id="Phobius"/>
    </source>
</evidence>
<feature type="transmembrane region" description="Helical" evidence="1">
    <location>
        <begin position="12"/>
        <end position="37"/>
    </location>
</feature>
<organism evidence="2 3">
    <name type="scientific">Alistipes inops</name>
    <dbReference type="NCBI Taxonomy" id="1501391"/>
    <lineage>
        <taxon>Bacteria</taxon>
        <taxon>Pseudomonadati</taxon>
        <taxon>Bacteroidota</taxon>
        <taxon>Bacteroidia</taxon>
        <taxon>Bacteroidales</taxon>
        <taxon>Rikenellaceae</taxon>
        <taxon>Alistipes</taxon>
    </lineage>
</organism>
<dbReference type="Proteomes" id="UP000030889">
    <property type="component" value="Unassembled WGS sequence"/>
</dbReference>